<dbReference type="HOGENOM" id="CLU_2750048_0_0_4"/>
<evidence type="ECO:0000313" key="2">
    <source>
        <dbReference type="EMBL" id="EET03259.1"/>
    </source>
</evidence>
<dbReference type="EMBL" id="CM000833">
    <property type="protein sequence ID" value="EET03259.1"/>
    <property type="molecule type" value="Genomic_DNA"/>
</dbReference>
<sequence length="70" mass="7138">MAATNGFVRAPAHARNRTRSAVAAGDGRAAGDPVTHARAGHRHGIARAGRSVCRLVATRTLLLAGSGALR</sequence>
<dbReference type="Proteomes" id="UP000001812">
    <property type="component" value="Chromosome II"/>
</dbReference>
<proteinExistence type="predicted"/>
<feature type="compositionally biased region" description="Low complexity" evidence="1">
    <location>
        <begin position="21"/>
        <end position="32"/>
    </location>
</feature>
<accession>A0A0E1VT35</accession>
<reference evidence="2 3" key="2">
    <citation type="submission" date="2009-05" db="EMBL/GenBank/DDBJ databases">
        <authorList>
            <person name="Harkins D.M."/>
            <person name="DeShazer D."/>
            <person name="Woods D.E."/>
            <person name="Brinkac L.M."/>
            <person name="Brown K.A."/>
            <person name="Hung G.C."/>
            <person name="Tuanyok A."/>
            <person name="Zhang B."/>
            <person name="Nierman W.C."/>
        </authorList>
    </citation>
    <scope>NUCLEOTIDE SEQUENCE [LARGE SCALE GENOMIC DNA]</scope>
    <source>
        <strain evidence="2 3">1710a</strain>
    </source>
</reference>
<organism evidence="2 3">
    <name type="scientific">Burkholderia pseudomallei 1710a</name>
    <dbReference type="NCBI Taxonomy" id="320371"/>
    <lineage>
        <taxon>Bacteria</taxon>
        <taxon>Pseudomonadati</taxon>
        <taxon>Pseudomonadota</taxon>
        <taxon>Betaproteobacteria</taxon>
        <taxon>Burkholderiales</taxon>
        <taxon>Burkholderiaceae</taxon>
        <taxon>Burkholderia</taxon>
        <taxon>pseudomallei group</taxon>
    </lineage>
</organism>
<evidence type="ECO:0000313" key="3">
    <source>
        <dbReference type="Proteomes" id="UP000001812"/>
    </source>
</evidence>
<gene>
    <name evidence="2" type="ORF">BURPS1710A_A3307</name>
</gene>
<name>A0A0E1VT35_BURPE</name>
<dbReference type="AlphaFoldDB" id="A0A0E1VT35"/>
<feature type="region of interest" description="Disordered" evidence="1">
    <location>
        <begin position="1"/>
        <end position="43"/>
    </location>
</feature>
<reference evidence="3" key="1">
    <citation type="submission" date="2007-08" db="EMBL/GenBank/DDBJ databases">
        <title>Annotation of Burkholderia pseudomallei 1710a.</title>
        <authorList>
            <person name="Harkins D.M."/>
            <person name="DeShazer D."/>
            <person name="Woods D.E."/>
            <person name="Brinkac L.M."/>
            <person name="Brown K.A."/>
            <person name="Hung G.C."/>
            <person name="Tuanyok A."/>
            <person name="Zhang B."/>
            <person name="Nierman W.C."/>
        </authorList>
    </citation>
    <scope>NUCLEOTIDE SEQUENCE [LARGE SCALE GENOMIC DNA]</scope>
    <source>
        <strain evidence="3">1710a</strain>
    </source>
</reference>
<evidence type="ECO:0000256" key="1">
    <source>
        <dbReference type="SAM" id="MobiDB-lite"/>
    </source>
</evidence>
<protein>
    <submittedName>
        <fullName evidence="2">Uncharacterized protein</fullName>
    </submittedName>
</protein>